<gene>
    <name evidence="1" type="ORF">SAMN05444581_11922</name>
</gene>
<dbReference type="EMBL" id="FOSN01000019">
    <property type="protein sequence ID" value="SFK77235.1"/>
    <property type="molecule type" value="Genomic_DNA"/>
</dbReference>
<dbReference type="Proteomes" id="UP000198755">
    <property type="component" value="Unassembled WGS sequence"/>
</dbReference>
<proteinExistence type="predicted"/>
<accession>A0A1I4C8H8</accession>
<evidence type="ECO:0000313" key="2">
    <source>
        <dbReference type="Proteomes" id="UP000198755"/>
    </source>
</evidence>
<name>A0A1I4C8H8_9HYPH</name>
<evidence type="ECO:0000313" key="1">
    <source>
        <dbReference type="EMBL" id="SFK77235.1"/>
    </source>
</evidence>
<sequence>MFSKRASSTWTAYANGEPWELLNSAPRRQLRGADLSDQSGACDGSRSHVAPWLLFLGSRTAGS</sequence>
<keyword evidence="2" id="KW-1185">Reference proteome</keyword>
<organism evidence="1 2">
    <name type="scientific">Methylocapsa palsarum</name>
    <dbReference type="NCBI Taxonomy" id="1612308"/>
    <lineage>
        <taxon>Bacteria</taxon>
        <taxon>Pseudomonadati</taxon>
        <taxon>Pseudomonadota</taxon>
        <taxon>Alphaproteobacteria</taxon>
        <taxon>Hyphomicrobiales</taxon>
        <taxon>Beijerinckiaceae</taxon>
        <taxon>Methylocapsa</taxon>
    </lineage>
</organism>
<reference evidence="1 2" key="1">
    <citation type="submission" date="2016-10" db="EMBL/GenBank/DDBJ databases">
        <authorList>
            <person name="de Groot N.N."/>
        </authorList>
    </citation>
    <scope>NUCLEOTIDE SEQUENCE [LARGE SCALE GENOMIC DNA]</scope>
    <source>
        <strain evidence="1 2">NE2</strain>
    </source>
</reference>
<protein>
    <submittedName>
        <fullName evidence="1">Uncharacterized protein</fullName>
    </submittedName>
</protein>
<dbReference type="AlphaFoldDB" id="A0A1I4C8H8"/>